<name>A0A067L8A5_JATCU</name>
<keyword evidence="5" id="KW-0904">Protein phosphatase</keyword>
<keyword evidence="6" id="KW-0464">Manganese</keyword>
<sequence>MERAVLDDVINRLLEVRSKPGKQVQLSETEIRQLCFTSREIFLRQPNLLELEAPIKICGDIHGQYPDLLKLFEYGGLPPRSNYLFLGDYVDRGKQSLETICLLLAYKIKYPENFFLLRGNHECASVNRIYGFYDECKRRFNVRLWKMFTDCFNCLPVAALIDEKILCMHGGLSPDLRNLNQIRNLQRPTIVPDSGLLCDLLWSDPSKDVQGWGINDRGVSYTFGADRVIEFLRKHDLDLICRAHQVVEDGYEFFANRQLVTIFSAPNYCGEFDNAGAMMSVDENLLCSFQILKPADKKPKFGFGSITTAKPGYNPTKIKSLLKV</sequence>
<dbReference type="PANTHER" id="PTHR11668:SF458">
    <property type="entry name" value="SERINE_THREONINE-PROTEIN PHOSPHATASE"/>
    <property type="match status" value="1"/>
</dbReference>
<dbReference type="AlphaFoldDB" id="A0A067L8A5"/>
<dbReference type="EMBL" id="KK914334">
    <property type="protein sequence ID" value="KDP40324.1"/>
    <property type="molecule type" value="Genomic_DNA"/>
</dbReference>
<dbReference type="Proteomes" id="UP000027138">
    <property type="component" value="Unassembled WGS sequence"/>
</dbReference>
<proteinExistence type="inferred from homology"/>
<dbReference type="InterPro" id="IPR029052">
    <property type="entry name" value="Metallo-depent_PP-like"/>
</dbReference>
<dbReference type="SMART" id="SM00156">
    <property type="entry name" value="PP2Ac"/>
    <property type="match status" value="1"/>
</dbReference>
<organism evidence="11 12">
    <name type="scientific">Jatropha curcas</name>
    <name type="common">Barbados nut</name>
    <dbReference type="NCBI Taxonomy" id="180498"/>
    <lineage>
        <taxon>Eukaryota</taxon>
        <taxon>Viridiplantae</taxon>
        <taxon>Streptophyta</taxon>
        <taxon>Embryophyta</taxon>
        <taxon>Tracheophyta</taxon>
        <taxon>Spermatophyta</taxon>
        <taxon>Magnoliopsida</taxon>
        <taxon>eudicotyledons</taxon>
        <taxon>Gunneridae</taxon>
        <taxon>Pentapetalae</taxon>
        <taxon>rosids</taxon>
        <taxon>fabids</taxon>
        <taxon>Malpighiales</taxon>
        <taxon>Euphorbiaceae</taxon>
        <taxon>Crotonoideae</taxon>
        <taxon>Jatropheae</taxon>
        <taxon>Jatropha</taxon>
    </lineage>
</organism>
<comment type="cofactor">
    <cofactor evidence="1">
        <name>Mn(2+)</name>
        <dbReference type="ChEBI" id="CHEBI:29035"/>
    </cofactor>
</comment>
<dbReference type="PANTHER" id="PTHR11668">
    <property type="entry name" value="SERINE/THREONINE PROTEIN PHOSPHATASE"/>
    <property type="match status" value="1"/>
</dbReference>
<keyword evidence="4 9" id="KW-0378">Hydrolase</keyword>
<evidence type="ECO:0000256" key="3">
    <source>
        <dbReference type="ARBA" id="ARBA00022723"/>
    </source>
</evidence>
<accession>A0A067L8A5</accession>
<evidence type="ECO:0000256" key="1">
    <source>
        <dbReference type="ARBA" id="ARBA00001936"/>
    </source>
</evidence>
<dbReference type="InterPro" id="IPR050341">
    <property type="entry name" value="PP1_catalytic_subunit"/>
</dbReference>
<evidence type="ECO:0000256" key="5">
    <source>
        <dbReference type="ARBA" id="ARBA00022912"/>
    </source>
</evidence>
<dbReference type="PROSITE" id="PS00125">
    <property type="entry name" value="SER_THR_PHOSPHATASE"/>
    <property type="match status" value="1"/>
</dbReference>
<evidence type="ECO:0000256" key="8">
    <source>
        <dbReference type="ARBA" id="ARBA00048336"/>
    </source>
</evidence>
<dbReference type="CDD" id="cd07414">
    <property type="entry name" value="MPP_PP1_PPKL"/>
    <property type="match status" value="1"/>
</dbReference>
<evidence type="ECO:0000259" key="10">
    <source>
        <dbReference type="PROSITE" id="PS00125"/>
    </source>
</evidence>
<evidence type="ECO:0000256" key="9">
    <source>
        <dbReference type="RuleBase" id="RU004273"/>
    </source>
</evidence>
<dbReference type="STRING" id="180498.A0A067L8A5"/>
<reference evidence="11 12" key="1">
    <citation type="journal article" date="2014" name="PLoS ONE">
        <title>Global Analysis of Gene Expression Profiles in Physic Nut (Jatropha curcas L.) Seedlings Exposed to Salt Stress.</title>
        <authorList>
            <person name="Zhang L."/>
            <person name="Zhang C."/>
            <person name="Wu P."/>
            <person name="Chen Y."/>
            <person name="Li M."/>
            <person name="Jiang H."/>
            <person name="Wu G."/>
        </authorList>
    </citation>
    <scope>NUCLEOTIDE SEQUENCE [LARGE SCALE GENOMIC DNA]</scope>
    <source>
        <strain evidence="12">cv. GZQX0401</strain>
        <tissue evidence="11">Young leaves</tissue>
    </source>
</reference>
<dbReference type="Pfam" id="PF16891">
    <property type="entry name" value="STPPase_N"/>
    <property type="match status" value="1"/>
</dbReference>
<protein>
    <recommendedName>
        <fullName evidence="9">Serine/threonine-protein phosphatase</fullName>
        <ecNumber evidence="9">3.1.3.16</ecNumber>
    </recommendedName>
</protein>
<evidence type="ECO:0000256" key="7">
    <source>
        <dbReference type="ARBA" id="ARBA00047761"/>
    </source>
</evidence>
<dbReference type="Gene3D" id="3.60.21.10">
    <property type="match status" value="1"/>
</dbReference>
<dbReference type="GO" id="GO:0004722">
    <property type="term" value="F:protein serine/threonine phosphatase activity"/>
    <property type="evidence" value="ECO:0007669"/>
    <property type="project" value="UniProtKB-EC"/>
</dbReference>
<dbReference type="SUPFAM" id="SSF56300">
    <property type="entry name" value="Metallo-dependent phosphatases"/>
    <property type="match status" value="1"/>
</dbReference>
<dbReference type="GO" id="GO:0005737">
    <property type="term" value="C:cytoplasm"/>
    <property type="evidence" value="ECO:0007669"/>
    <property type="project" value="TreeGrafter"/>
</dbReference>
<evidence type="ECO:0000256" key="4">
    <source>
        <dbReference type="ARBA" id="ARBA00022801"/>
    </source>
</evidence>
<dbReference type="Pfam" id="PF00149">
    <property type="entry name" value="Metallophos"/>
    <property type="match status" value="1"/>
</dbReference>
<dbReference type="GO" id="GO:0005634">
    <property type="term" value="C:nucleus"/>
    <property type="evidence" value="ECO:0007669"/>
    <property type="project" value="TreeGrafter"/>
</dbReference>
<evidence type="ECO:0000313" key="11">
    <source>
        <dbReference type="EMBL" id="KDP40324.1"/>
    </source>
</evidence>
<dbReference type="OrthoDB" id="1930084at2759"/>
<dbReference type="PRINTS" id="PR00114">
    <property type="entry name" value="STPHPHTASE"/>
</dbReference>
<gene>
    <name evidence="11" type="ORF">JCGZ_02322</name>
</gene>
<keyword evidence="3" id="KW-0479">Metal-binding</keyword>
<dbReference type="InterPro" id="IPR004843">
    <property type="entry name" value="Calcineurin-like_PHP"/>
</dbReference>
<evidence type="ECO:0000256" key="2">
    <source>
        <dbReference type="ARBA" id="ARBA00005333"/>
    </source>
</evidence>
<dbReference type="InterPro" id="IPR031675">
    <property type="entry name" value="STPPase_N"/>
</dbReference>
<feature type="domain" description="Serine/threonine specific protein phosphatases" evidence="10">
    <location>
        <begin position="117"/>
        <end position="122"/>
    </location>
</feature>
<comment type="similarity">
    <text evidence="2">Belongs to the PPP phosphatase family. PP-1 subfamily.</text>
</comment>
<keyword evidence="12" id="KW-1185">Reference proteome</keyword>
<dbReference type="EC" id="3.1.3.16" evidence="9"/>
<evidence type="ECO:0000256" key="6">
    <source>
        <dbReference type="ARBA" id="ARBA00023211"/>
    </source>
</evidence>
<comment type="catalytic activity">
    <reaction evidence="8 9">
        <text>O-phospho-L-threonyl-[protein] + H2O = L-threonyl-[protein] + phosphate</text>
        <dbReference type="Rhea" id="RHEA:47004"/>
        <dbReference type="Rhea" id="RHEA-COMP:11060"/>
        <dbReference type="Rhea" id="RHEA-COMP:11605"/>
        <dbReference type="ChEBI" id="CHEBI:15377"/>
        <dbReference type="ChEBI" id="CHEBI:30013"/>
        <dbReference type="ChEBI" id="CHEBI:43474"/>
        <dbReference type="ChEBI" id="CHEBI:61977"/>
        <dbReference type="EC" id="3.1.3.16"/>
    </reaction>
</comment>
<comment type="catalytic activity">
    <reaction evidence="7">
        <text>O-phospho-L-seryl-[protein] + H2O = L-seryl-[protein] + phosphate</text>
        <dbReference type="Rhea" id="RHEA:20629"/>
        <dbReference type="Rhea" id="RHEA-COMP:9863"/>
        <dbReference type="Rhea" id="RHEA-COMP:11604"/>
        <dbReference type="ChEBI" id="CHEBI:15377"/>
        <dbReference type="ChEBI" id="CHEBI:29999"/>
        <dbReference type="ChEBI" id="CHEBI:43474"/>
        <dbReference type="ChEBI" id="CHEBI:83421"/>
        <dbReference type="EC" id="3.1.3.16"/>
    </reaction>
</comment>
<dbReference type="FunFam" id="3.60.21.10:FF:000212">
    <property type="entry name" value="Serine/threonine-protein phosphatase"/>
    <property type="match status" value="1"/>
</dbReference>
<dbReference type="InterPro" id="IPR006186">
    <property type="entry name" value="Ser/Thr-sp_prot-phosphatase"/>
</dbReference>
<evidence type="ECO:0000313" key="12">
    <source>
        <dbReference type="Proteomes" id="UP000027138"/>
    </source>
</evidence>
<dbReference type="GO" id="GO:0046872">
    <property type="term" value="F:metal ion binding"/>
    <property type="evidence" value="ECO:0007669"/>
    <property type="project" value="UniProtKB-KW"/>
</dbReference>